<accession>A0ABS4JSH1</accession>
<keyword evidence="1" id="KW-0472">Membrane</keyword>
<evidence type="ECO:0000313" key="3">
    <source>
        <dbReference type="Proteomes" id="UP001519289"/>
    </source>
</evidence>
<proteinExistence type="predicted"/>
<dbReference type="RefSeq" id="WP_209465989.1">
    <property type="nucleotide sequence ID" value="NZ_JAGGLG010000007.1"/>
</dbReference>
<feature type="transmembrane region" description="Helical" evidence="1">
    <location>
        <begin position="12"/>
        <end position="32"/>
    </location>
</feature>
<protein>
    <submittedName>
        <fullName evidence="2">Membrane protein</fullName>
    </submittedName>
</protein>
<dbReference type="EMBL" id="JAGGLG010000007">
    <property type="protein sequence ID" value="MBP2017851.1"/>
    <property type="molecule type" value="Genomic_DNA"/>
</dbReference>
<keyword evidence="1" id="KW-0812">Transmembrane</keyword>
<organism evidence="2 3">
    <name type="scientific">Symbiobacterium terraclitae</name>
    <dbReference type="NCBI Taxonomy" id="557451"/>
    <lineage>
        <taxon>Bacteria</taxon>
        <taxon>Bacillati</taxon>
        <taxon>Bacillota</taxon>
        <taxon>Clostridia</taxon>
        <taxon>Eubacteriales</taxon>
        <taxon>Symbiobacteriaceae</taxon>
        <taxon>Symbiobacterium</taxon>
    </lineage>
</organism>
<evidence type="ECO:0000256" key="1">
    <source>
        <dbReference type="SAM" id="Phobius"/>
    </source>
</evidence>
<name>A0ABS4JSH1_9FIRM</name>
<gene>
    <name evidence="2" type="ORF">J2Z79_001236</name>
</gene>
<sequence length="73" mass="8230">MVGVMWPKWVAWLLAIAILLNLLISLVVWARVNSLSGLLGGKSAYRNRAELEEAFRSGAVSREEYERLKARLS</sequence>
<keyword evidence="1" id="KW-1133">Transmembrane helix</keyword>
<dbReference type="Proteomes" id="UP001519289">
    <property type="component" value="Unassembled WGS sequence"/>
</dbReference>
<keyword evidence="3" id="KW-1185">Reference proteome</keyword>
<reference evidence="2 3" key="1">
    <citation type="submission" date="2021-03" db="EMBL/GenBank/DDBJ databases">
        <title>Genomic Encyclopedia of Type Strains, Phase IV (KMG-IV): sequencing the most valuable type-strain genomes for metagenomic binning, comparative biology and taxonomic classification.</title>
        <authorList>
            <person name="Goeker M."/>
        </authorList>
    </citation>
    <scope>NUCLEOTIDE SEQUENCE [LARGE SCALE GENOMIC DNA]</scope>
    <source>
        <strain evidence="2 3">DSM 27138</strain>
    </source>
</reference>
<evidence type="ECO:0000313" key="2">
    <source>
        <dbReference type="EMBL" id="MBP2017851.1"/>
    </source>
</evidence>
<comment type="caution">
    <text evidence="2">The sequence shown here is derived from an EMBL/GenBank/DDBJ whole genome shotgun (WGS) entry which is preliminary data.</text>
</comment>